<dbReference type="Pfam" id="PF05157">
    <property type="entry name" value="MshEN"/>
    <property type="match status" value="1"/>
</dbReference>
<feature type="domain" description="Type II secretion system protein GspE N-terminal" evidence="1">
    <location>
        <begin position="190"/>
        <end position="274"/>
    </location>
</feature>
<dbReference type="InterPro" id="IPR037257">
    <property type="entry name" value="T2SS_E_N_sf"/>
</dbReference>
<dbReference type="RefSeq" id="WP_136081517.1">
    <property type="nucleotide sequence ID" value="NZ_CAAHFG010000003.1"/>
</dbReference>
<evidence type="ECO:0000259" key="1">
    <source>
        <dbReference type="Pfam" id="PF05157"/>
    </source>
</evidence>
<dbReference type="AlphaFoldDB" id="A0A6C2U7P5"/>
<dbReference type="SUPFAM" id="SSF48452">
    <property type="entry name" value="TPR-like"/>
    <property type="match status" value="1"/>
</dbReference>
<sequence>MADGQIQGNLADSIAMLEQILEVMPQDPEALKALYNAYLKGGHTDRAFDYLGRLVEVTLGGGHPELFAYIGQELPNFEESHPSEVAAQIARLRTLAPVDLPKETTSDATTAKAAPAKSRAETDIGEELALAWRLYEENQLTQEEYSSVLHDLTEVSSKELDVPASVLHVLNDRGFTQMTRIMNYMSNRSGVPPLSLKNFDLDEKAANVLPLGVPVHEGALPFAFFGNDILVGVLNPFNNMLVDKVETESGHRCHTYLVEPEDYDTALGKLREMQAKD</sequence>
<dbReference type="SUPFAM" id="SSF160246">
    <property type="entry name" value="EspE N-terminal domain-like"/>
    <property type="match status" value="1"/>
</dbReference>
<evidence type="ECO:0000313" key="2">
    <source>
        <dbReference type="EMBL" id="VGO15955.1"/>
    </source>
</evidence>
<protein>
    <recommendedName>
        <fullName evidence="1">Type II secretion system protein GspE N-terminal domain-containing protein</fullName>
    </recommendedName>
</protein>
<dbReference type="InterPro" id="IPR007831">
    <property type="entry name" value="T2SS_GspE_N"/>
</dbReference>
<name>A0A6C2U7P5_PONDE</name>
<evidence type="ECO:0000313" key="3">
    <source>
        <dbReference type="Proteomes" id="UP000366872"/>
    </source>
</evidence>
<proteinExistence type="predicted"/>
<dbReference type="Gene3D" id="1.25.40.10">
    <property type="entry name" value="Tetratricopeptide repeat domain"/>
    <property type="match status" value="1"/>
</dbReference>
<reference evidence="2 3" key="1">
    <citation type="submission" date="2019-04" db="EMBL/GenBank/DDBJ databases">
        <authorList>
            <person name="Van Vliet M D."/>
        </authorList>
    </citation>
    <scope>NUCLEOTIDE SEQUENCE [LARGE SCALE GENOMIC DNA]</scope>
    <source>
        <strain evidence="2 3">F1</strain>
    </source>
</reference>
<dbReference type="EMBL" id="CAAHFG010000003">
    <property type="protein sequence ID" value="VGO15955.1"/>
    <property type="molecule type" value="Genomic_DNA"/>
</dbReference>
<gene>
    <name evidence="2" type="ORF">PDESU_04544</name>
</gene>
<dbReference type="InterPro" id="IPR011990">
    <property type="entry name" value="TPR-like_helical_dom_sf"/>
</dbReference>
<keyword evidence="3" id="KW-1185">Reference proteome</keyword>
<dbReference type="Proteomes" id="UP000366872">
    <property type="component" value="Unassembled WGS sequence"/>
</dbReference>
<accession>A0A6C2U7P5</accession>
<organism evidence="2 3">
    <name type="scientific">Pontiella desulfatans</name>
    <dbReference type="NCBI Taxonomy" id="2750659"/>
    <lineage>
        <taxon>Bacteria</taxon>
        <taxon>Pseudomonadati</taxon>
        <taxon>Kiritimatiellota</taxon>
        <taxon>Kiritimatiellia</taxon>
        <taxon>Kiritimatiellales</taxon>
        <taxon>Pontiellaceae</taxon>
        <taxon>Pontiella</taxon>
    </lineage>
</organism>